<reference evidence="2" key="1">
    <citation type="submission" date="2022-03" db="EMBL/GenBank/DDBJ databases">
        <authorList>
            <person name="Lindestad O."/>
        </authorList>
    </citation>
    <scope>NUCLEOTIDE SEQUENCE</scope>
</reference>
<dbReference type="EMBL" id="CAKXAJ010025710">
    <property type="protein sequence ID" value="CAH2242994.1"/>
    <property type="molecule type" value="Genomic_DNA"/>
</dbReference>
<organism evidence="2 3">
    <name type="scientific">Pararge aegeria aegeria</name>
    <dbReference type="NCBI Taxonomy" id="348720"/>
    <lineage>
        <taxon>Eukaryota</taxon>
        <taxon>Metazoa</taxon>
        <taxon>Ecdysozoa</taxon>
        <taxon>Arthropoda</taxon>
        <taxon>Hexapoda</taxon>
        <taxon>Insecta</taxon>
        <taxon>Pterygota</taxon>
        <taxon>Neoptera</taxon>
        <taxon>Endopterygota</taxon>
        <taxon>Lepidoptera</taxon>
        <taxon>Glossata</taxon>
        <taxon>Ditrysia</taxon>
        <taxon>Papilionoidea</taxon>
        <taxon>Nymphalidae</taxon>
        <taxon>Satyrinae</taxon>
        <taxon>Satyrini</taxon>
        <taxon>Parargina</taxon>
        <taxon>Pararge</taxon>
    </lineage>
</organism>
<protein>
    <submittedName>
        <fullName evidence="2">Jg19438 protein</fullName>
    </submittedName>
</protein>
<gene>
    <name evidence="2" type="primary">jg19438</name>
    <name evidence="2" type="ORF">PAEG_LOCUS19207</name>
</gene>
<comment type="caution">
    <text evidence="2">The sequence shown here is derived from an EMBL/GenBank/DDBJ whole genome shotgun (WGS) entry which is preliminary data.</text>
</comment>
<proteinExistence type="predicted"/>
<evidence type="ECO:0000256" key="1">
    <source>
        <dbReference type="SAM" id="MobiDB-lite"/>
    </source>
</evidence>
<evidence type="ECO:0000313" key="2">
    <source>
        <dbReference type="EMBL" id="CAH2242994.1"/>
    </source>
</evidence>
<dbReference type="OrthoDB" id="10526288at2759"/>
<sequence length="104" mass="11640">MGGARKTEGRGGLKVLEWRRPSTRGDNFSRLFFVLGTARCLSRFRLEDEQDDEGLESGGEPASSAVRPMDWDSGVEGSRTLFRNARRCSSECWGQRVDLENLIG</sequence>
<dbReference type="Proteomes" id="UP000838756">
    <property type="component" value="Unassembled WGS sequence"/>
</dbReference>
<feature type="region of interest" description="Disordered" evidence="1">
    <location>
        <begin position="49"/>
        <end position="72"/>
    </location>
</feature>
<dbReference type="AlphaFoldDB" id="A0A8S4RWC8"/>
<evidence type="ECO:0000313" key="3">
    <source>
        <dbReference type="Proteomes" id="UP000838756"/>
    </source>
</evidence>
<name>A0A8S4RWC8_9NEOP</name>
<accession>A0A8S4RWC8</accession>
<keyword evidence="3" id="KW-1185">Reference proteome</keyword>